<evidence type="ECO:0000256" key="3">
    <source>
        <dbReference type="ARBA" id="ARBA00022833"/>
    </source>
</evidence>
<feature type="domain" description="Nuclear receptor" evidence="9">
    <location>
        <begin position="1"/>
        <end position="73"/>
    </location>
</feature>
<accession>A0AAV5TL66</accession>
<evidence type="ECO:0000256" key="4">
    <source>
        <dbReference type="ARBA" id="ARBA00023015"/>
    </source>
</evidence>
<dbReference type="PANTHER" id="PTHR46011">
    <property type="entry name" value="NUCLEAR HORMONE RECEPTOR FAMILY MEMBER NHR-86-RELATED"/>
    <property type="match status" value="1"/>
</dbReference>
<feature type="non-terminal residue" evidence="10">
    <location>
        <position position="1"/>
    </location>
</feature>
<feature type="non-terminal residue" evidence="10">
    <location>
        <position position="110"/>
    </location>
</feature>
<dbReference type="GO" id="GO:0008270">
    <property type="term" value="F:zinc ion binding"/>
    <property type="evidence" value="ECO:0007669"/>
    <property type="project" value="UniProtKB-KW"/>
</dbReference>
<dbReference type="GO" id="GO:0003700">
    <property type="term" value="F:DNA-binding transcription factor activity"/>
    <property type="evidence" value="ECO:0007669"/>
    <property type="project" value="InterPro"/>
</dbReference>
<comment type="caution">
    <text evidence="10">The sequence shown here is derived from an EMBL/GenBank/DDBJ whole genome shotgun (WGS) entry which is preliminary data.</text>
</comment>
<keyword evidence="11" id="KW-1185">Reference proteome</keyword>
<evidence type="ECO:0000256" key="8">
    <source>
        <dbReference type="ARBA" id="ARBA00023242"/>
    </source>
</evidence>
<dbReference type="PANTHER" id="PTHR46011:SF6">
    <property type="entry name" value="HIGH ZINC ACTIVATED NUCLEAR RECEPTOR PROTEIN"/>
    <property type="match status" value="1"/>
</dbReference>
<dbReference type="InterPro" id="IPR001628">
    <property type="entry name" value="Znf_hrmn_rcpt"/>
</dbReference>
<dbReference type="Pfam" id="PF00105">
    <property type="entry name" value="zf-C4"/>
    <property type="match status" value="1"/>
</dbReference>
<proteinExistence type="predicted"/>
<keyword evidence="1" id="KW-0479">Metal-binding</keyword>
<dbReference type="GO" id="GO:0005634">
    <property type="term" value="C:nucleus"/>
    <property type="evidence" value="ECO:0007669"/>
    <property type="project" value="TreeGrafter"/>
</dbReference>
<dbReference type="Gene3D" id="3.30.50.10">
    <property type="entry name" value="Erythroid Transcription Factor GATA-1, subunit A"/>
    <property type="match status" value="1"/>
</dbReference>
<name>A0AAV5TL66_9BILA</name>
<evidence type="ECO:0000256" key="5">
    <source>
        <dbReference type="ARBA" id="ARBA00023125"/>
    </source>
</evidence>
<dbReference type="PROSITE" id="PS51030">
    <property type="entry name" value="NUCLEAR_REC_DBD_2"/>
    <property type="match status" value="1"/>
</dbReference>
<dbReference type="EMBL" id="BTSX01000004">
    <property type="protein sequence ID" value="GMS95071.1"/>
    <property type="molecule type" value="Genomic_DNA"/>
</dbReference>
<evidence type="ECO:0000313" key="10">
    <source>
        <dbReference type="EMBL" id="GMS95071.1"/>
    </source>
</evidence>
<dbReference type="Proteomes" id="UP001432027">
    <property type="component" value="Unassembled WGS sequence"/>
</dbReference>
<dbReference type="SUPFAM" id="SSF57716">
    <property type="entry name" value="Glucocorticoid receptor-like (DNA-binding domain)"/>
    <property type="match status" value="1"/>
</dbReference>
<dbReference type="SMART" id="SM00399">
    <property type="entry name" value="ZnF_C4"/>
    <property type="match status" value="1"/>
</dbReference>
<keyword evidence="6" id="KW-0804">Transcription</keyword>
<keyword evidence="8" id="KW-0539">Nucleus</keyword>
<dbReference type="PRINTS" id="PR00047">
    <property type="entry name" value="STROIDFINGER"/>
</dbReference>
<evidence type="ECO:0000259" key="9">
    <source>
        <dbReference type="PROSITE" id="PS51030"/>
    </source>
</evidence>
<evidence type="ECO:0000256" key="7">
    <source>
        <dbReference type="ARBA" id="ARBA00023170"/>
    </source>
</evidence>
<organism evidence="10 11">
    <name type="scientific">Pristionchus entomophagus</name>
    <dbReference type="NCBI Taxonomy" id="358040"/>
    <lineage>
        <taxon>Eukaryota</taxon>
        <taxon>Metazoa</taxon>
        <taxon>Ecdysozoa</taxon>
        <taxon>Nematoda</taxon>
        <taxon>Chromadorea</taxon>
        <taxon>Rhabditida</taxon>
        <taxon>Rhabditina</taxon>
        <taxon>Diplogasteromorpha</taxon>
        <taxon>Diplogasteroidea</taxon>
        <taxon>Neodiplogasteridae</taxon>
        <taxon>Pristionchus</taxon>
    </lineage>
</organism>
<keyword evidence="2" id="KW-0863">Zinc-finger</keyword>
<keyword evidence="5" id="KW-0238">DNA-binding</keyword>
<gene>
    <name evidence="10" type="ORF">PENTCL1PPCAC_17246</name>
</gene>
<evidence type="ECO:0000256" key="6">
    <source>
        <dbReference type="ARBA" id="ARBA00023163"/>
    </source>
</evidence>
<evidence type="ECO:0000313" key="11">
    <source>
        <dbReference type="Proteomes" id="UP001432027"/>
    </source>
</evidence>
<keyword evidence="7" id="KW-0675">Receptor</keyword>
<sequence>LICSAPTNFAHFGINSCRSCADFYKRTVVAHRTFVCRQGDGKCNINQKDRHNCRACRFAKCKQLGMKLIDEKPMEPQPKVFGPSTSHQPEETLLARISREYSASIARRKI</sequence>
<evidence type="ECO:0000256" key="2">
    <source>
        <dbReference type="ARBA" id="ARBA00022771"/>
    </source>
</evidence>
<keyword evidence="4" id="KW-0805">Transcription regulation</keyword>
<keyword evidence="3" id="KW-0862">Zinc</keyword>
<dbReference type="InterPro" id="IPR013088">
    <property type="entry name" value="Znf_NHR/GATA"/>
</dbReference>
<protein>
    <recommendedName>
        <fullName evidence="9">Nuclear receptor domain-containing protein</fullName>
    </recommendedName>
</protein>
<evidence type="ECO:0000256" key="1">
    <source>
        <dbReference type="ARBA" id="ARBA00022723"/>
    </source>
</evidence>
<dbReference type="GO" id="GO:0043565">
    <property type="term" value="F:sequence-specific DNA binding"/>
    <property type="evidence" value="ECO:0007669"/>
    <property type="project" value="InterPro"/>
</dbReference>
<dbReference type="AlphaFoldDB" id="A0AAV5TL66"/>
<reference evidence="10" key="1">
    <citation type="submission" date="2023-10" db="EMBL/GenBank/DDBJ databases">
        <title>Genome assembly of Pristionchus species.</title>
        <authorList>
            <person name="Yoshida K."/>
            <person name="Sommer R.J."/>
        </authorList>
    </citation>
    <scope>NUCLEOTIDE SEQUENCE</scope>
    <source>
        <strain evidence="10">RS0144</strain>
    </source>
</reference>